<evidence type="ECO:0000313" key="2">
    <source>
        <dbReference type="Proteomes" id="UP000199155"/>
    </source>
</evidence>
<evidence type="ECO:0000313" key="1">
    <source>
        <dbReference type="EMBL" id="SDL29962.1"/>
    </source>
</evidence>
<accession>A0A1G9IXY2</accession>
<proteinExistence type="predicted"/>
<sequence length="171" mass="18006">MPESCQDDVVNASEQVGELLGSLLGPREVYVRSGVGSVADLPSEIHALARTAQEEWAAHADERIPEPSPTEVADALQVVDVGSSASLLASLATESLVWSGVMLQDQIHARQVAEQIVSRLGNEATWMTNLKLAPGPLKEVASSPVTRHTFDGVIAGANGDVFAVLLQVGDD</sequence>
<keyword evidence="2" id="KW-1185">Reference proteome</keyword>
<protein>
    <submittedName>
        <fullName evidence="1">Uncharacterized protein</fullName>
    </submittedName>
</protein>
<dbReference type="Proteomes" id="UP000199155">
    <property type="component" value="Unassembled WGS sequence"/>
</dbReference>
<gene>
    <name evidence="1" type="ORF">SAMN05421806_1263</name>
</gene>
<dbReference type="AlphaFoldDB" id="A0A1G9IXY2"/>
<dbReference type="EMBL" id="FNFF01000026">
    <property type="protein sequence ID" value="SDL29962.1"/>
    <property type="molecule type" value="Genomic_DNA"/>
</dbReference>
<name>A0A1G9IXY2_9ACTN</name>
<reference evidence="1 2" key="1">
    <citation type="submission" date="2016-10" db="EMBL/GenBank/DDBJ databases">
        <authorList>
            <person name="de Groot N.N."/>
        </authorList>
    </citation>
    <scope>NUCLEOTIDE SEQUENCE [LARGE SCALE GENOMIC DNA]</scope>
    <source>
        <strain evidence="1 2">CGMCC 4.5727</strain>
    </source>
</reference>
<organism evidence="1 2">
    <name type="scientific">Streptomyces indicus</name>
    <dbReference type="NCBI Taxonomy" id="417292"/>
    <lineage>
        <taxon>Bacteria</taxon>
        <taxon>Bacillati</taxon>
        <taxon>Actinomycetota</taxon>
        <taxon>Actinomycetes</taxon>
        <taxon>Kitasatosporales</taxon>
        <taxon>Streptomycetaceae</taxon>
        <taxon>Streptomyces</taxon>
    </lineage>
</organism>